<accession>A0ABS9UCS3</accession>
<dbReference type="RefSeq" id="WP_241368858.1">
    <property type="nucleotide sequence ID" value="NZ_JAKZFC010000002.1"/>
</dbReference>
<reference evidence="1 2" key="1">
    <citation type="submission" date="2022-03" db="EMBL/GenBank/DDBJ databases">
        <authorList>
            <person name="Jo J.-H."/>
            <person name="Im W.-T."/>
        </authorList>
    </citation>
    <scope>NUCLEOTIDE SEQUENCE [LARGE SCALE GENOMIC DNA]</scope>
    <source>
        <strain evidence="1 2">MA9</strain>
    </source>
</reference>
<proteinExistence type="predicted"/>
<dbReference type="EMBL" id="JAKZFC010000002">
    <property type="protein sequence ID" value="MCH7321805.1"/>
    <property type="molecule type" value="Genomic_DNA"/>
</dbReference>
<keyword evidence="2" id="KW-1185">Reference proteome</keyword>
<comment type="caution">
    <text evidence="1">The sequence shown here is derived from an EMBL/GenBank/DDBJ whole genome shotgun (WGS) entry which is preliminary data.</text>
</comment>
<dbReference type="Proteomes" id="UP001316087">
    <property type="component" value="Unassembled WGS sequence"/>
</dbReference>
<sequence>MNYLQKNQRYTLYKLKNEIADFNYVQNEILEKKFREKLSTKNIPENIPEEDKYFISQWVSSSEETEVNFPNDDIKFKYKKALASCEFTTRQIKDSVTGILLPKKERLNTSLIDVLFIEWNDNYYMIVFSTEFYDLRRIKNLVGENLIDPITAIHQINSELFNWLFYKFIQKDFQINEEIYLDNINGFTGNVINEDNQFEGRSTQTAELIITKAFLTNGYPITSIKMDLQMPEATMTFYLREISNDNKELQMVVAKNSSIDLPITPEDKAVIIPMYLYLYLIPKIVKIYKAIEKSYLSSNKNEFLTSIGIEVIKTIMAKNNISIKELE</sequence>
<name>A0ABS9UCS3_9BACL</name>
<protein>
    <submittedName>
        <fullName evidence="1">Uncharacterized protein</fullName>
    </submittedName>
</protein>
<organism evidence="1 2">
    <name type="scientific">Solibacillus palustris</name>
    <dbReference type="NCBI Taxonomy" id="2908203"/>
    <lineage>
        <taxon>Bacteria</taxon>
        <taxon>Bacillati</taxon>
        <taxon>Bacillota</taxon>
        <taxon>Bacilli</taxon>
        <taxon>Bacillales</taxon>
        <taxon>Caryophanaceae</taxon>
        <taxon>Solibacillus</taxon>
    </lineage>
</organism>
<evidence type="ECO:0000313" key="2">
    <source>
        <dbReference type="Proteomes" id="UP001316087"/>
    </source>
</evidence>
<evidence type="ECO:0000313" key="1">
    <source>
        <dbReference type="EMBL" id="MCH7321805.1"/>
    </source>
</evidence>
<gene>
    <name evidence="1" type="ORF">LZ480_07845</name>
</gene>